<dbReference type="InterPro" id="IPR008984">
    <property type="entry name" value="SMAD_FHA_dom_sf"/>
</dbReference>
<dbReference type="Pfam" id="PF00498">
    <property type="entry name" value="FHA"/>
    <property type="match status" value="1"/>
</dbReference>
<feature type="domain" description="FHA" evidence="4">
    <location>
        <begin position="29"/>
        <end position="78"/>
    </location>
</feature>
<dbReference type="SMART" id="SM00220">
    <property type="entry name" value="S_TKc"/>
    <property type="match status" value="1"/>
</dbReference>
<evidence type="ECO:0000256" key="1">
    <source>
        <dbReference type="ARBA" id="ARBA00022741"/>
    </source>
</evidence>
<accession>A0A8J6TGD5</accession>
<dbReference type="Gene3D" id="2.60.200.20">
    <property type="match status" value="1"/>
</dbReference>
<dbReference type="SMART" id="SM00240">
    <property type="entry name" value="FHA"/>
    <property type="match status" value="1"/>
</dbReference>
<evidence type="ECO:0000259" key="5">
    <source>
        <dbReference type="PROSITE" id="PS50011"/>
    </source>
</evidence>
<dbReference type="Gene3D" id="1.10.510.10">
    <property type="entry name" value="Transferase(Phosphotransferase) domain 1"/>
    <property type="match status" value="1"/>
</dbReference>
<dbReference type="PROSITE" id="PS00107">
    <property type="entry name" value="PROTEIN_KINASE_ATP"/>
    <property type="match status" value="1"/>
</dbReference>
<dbReference type="GO" id="GO:0004674">
    <property type="term" value="F:protein serine/threonine kinase activity"/>
    <property type="evidence" value="ECO:0007669"/>
    <property type="project" value="TreeGrafter"/>
</dbReference>
<dbReference type="PANTHER" id="PTHR24361">
    <property type="entry name" value="MITOGEN-ACTIVATED KINASE KINASE KINASE"/>
    <property type="match status" value="1"/>
</dbReference>
<keyword evidence="6" id="KW-0418">Kinase</keyword>
<sequence length="573" mass="64157">MFENTFQARLLDVGNISKSPSMLISKPVFKIGRHPASDFVIEQKTISGRHAVIEQKQNGYFIVDQNSTNKTRVNGTVLDPNIPKQINDGDEIQFDKFSFIFKLEKIEPPPSGPAQDDDETIFFDSSSLIDDINGFQSSQTEPSVDETFFSEKSPILPEQETAEPPPSAPAQDYDETIFFDSSSLIDDIKNLEPSQPAEDNEGTIFLDSGSLADEVEEAGLSKKPADTIEKTKIGNYEVIKLLGKGGFGSVWEARTKDGQPIAIKVLNPDVLENERAVRKFFHEAIILSRLDHPNICRFIDFFPYEENYAIVMDFVQGTELKTILENQKGPLPFDTALRIASQTLDAFHYAHMQNVLHRDIKPENITLDTEGTVKVMDFGIAKLSSSESQQTSLFMISPAYTAPERFDAEKTEMVDHRSDIYSLGLVFYEIFTGTHPFPTTNPVEMIVAHINKVPSPPDEITDLPPEISAAILKALEKNPKDRFEDFAAFKISLLGEPPRMPDGRSQSAVSFYGEYCKGVAVLLKMYADILKKYEKKVDKISMVQEGTQVHLIIEPRGGNPMRITKDLATIIKQ</sequence>
<dbReference type="Proteomes" id="UP000603434">
    <property type="component" value="Unassembled WGS sequence"/>
</dbReference>
<proteinExistence type="predicted"/>
<dbReference type="PROSITE" id="PS50011">
    <property type="entry name" value="PROTEIN_KINASE_DOM"/>
    <property type="match status" value="1"/>
</dbReference>
<dbReference type="Pfam" id="PF00069">
    <property type="entry name" value="Pkinase"/>
    <property type="match status" value="1"/>
</dbReference>
<dbReference type="EMBL" id="JACNJH010000088">
    <property type="protein sequence ID" value="MBC8360410.1"/>
    <property type="molecule type" value="Genomic_DNA"/>
</dbReference>
<protein>
    <submittedName>
        <fullName evidence="6">Protein kinase</fullName>
    </submittedName>
</protein>
<dbReference type="InterPro" id="IPR011009">
    <property type="entry name" value="Kinase-like_dom_sf"/>
</dbReference>
<dbReference type="InterPro" id="IPR008271">
    <property type="entry name" value="Ser/Thr_kinase_AS"/>
</dbReference>
<dbReference type="GO" id="GO:0005737">
    <property type="term" value="C:cytoplasm"/>
    <property type="evidence" value="ECO:0007669"/>
    <property type="project" value="TreeGrafter"/>
</dbReference>
<dbReference type="GO" id="GO:0005524">
    <property type="term" value="F:ATP binding"/>
    <property type="evidence" value="ECO:0007669"/>
    <property type="project" value="UniProtKB-UniRule"/>
</dbReference>
<dbReference type="PROSITE" id="PS50006">
    <property type="entry name" value="FHA_DOMAIN"/>
    <property type="match status" value="1"/>
</dbReference>
<keyword evidence="1 3" id="KW-0547">Nucleotide-binding</keyword>
<comment type="caution">
    <text evidence="6">The sequence shown here is derived from an EMBL/GenBank/DDBJ whole genome shotgun (WGS) entry which is preliminary data.</text>
</comment>
<dbReference type="InterPro" id="IPR053235">
    <property type="entry name" value="Ser_Thr_kinase"/>
</dbReference>
<evidence type="ECO:0000256" key="2">
    <source>
        <dbReference type="ARBA" id="ARBA00022840"/>
    </source>
</evidence>
<dbReference type="SUPFAM" id="SSF56112">
    <property type="entry name" value="Protein kinase-like (PK-like)"/>
    <property type="match status" value="1"/>
</dbReference>
<gene>
    <name evidence="6" type="ORF">H8E23_03285</name>
</gene>
<keyword evidence="2 3" id="KW-0067">ATP-binding</keyword>
<organism evidence="6 7">
    <name type="scientific">Candidatus Desulfatibia profunda</name>
    <dbReference type="NCBI Taxonomy" id="2841695"/>
    <lineage>
        <taxon>Bacteria</taxon>
        <taxon>Pseudomonadati</taxon>
        <taxon>Thermodesulfobacteriota</taxon>
        <taxon>Desulfobacteria</taxon>
        <taxon>Desulfobacterales</taxon>
        <taxon>Desulfobacterales incertae sedis</taxon>
        <taxon>Candidatus Desulfatibia</taxon>
    </lineage>
</organism>
<evidence type="ECO:0000256" key="3">
    <source>
        <dbReference type="PROSITE-ProRule" id="PRU10141"/>
    </source>
</evidence>
<dbReference type="SUPFAM" id="SSF49879">
    <property type="entry name" value="SMAD/FHA domain"/>
    <property type="match status" value="1"/>
</dbReference>
<evidence type="ECO:0000313" key="6">
    <source>
        <dbReference type="EMBL" id="MBC8360410.1"/>
    </source>
</evidence>
<dbReference type="InterPro" id="IPR017441">
    <property type="entry name" value="Protein_kinase_ATP_BS"/>
</dbReference>
<dbReference type="InterPro" id="IPR000253">
    <property type="entry name" value="FHA_dom"/>
</dbReference>
<feature type="binding site" evidence="3">
    <location>
        <position position="264"/>
    </location>
    <ligand>
        <name>ATP</name>
        <dbReference type="ChEBI" id="CHEBI:30616"/>
    </ligand>
</feature>
<reference evidence="6 7" key="1">
    <citation type="submission" date="2020-08" db="EMBL/GenBank/DDBJ databases">
        <title>Bridging the membrane lipid divide: bacteria of the FCB group superphylum have the potential to synthesize archaeal ether lipids.</title>
        <authorList>
            <person name="Villanueva L."/>
            <person name="Von Meijenfeldt F.A.B."/>
            <person name="Westbye A.B."/>
            <person name="Yadav S."/>
            <person name="Hopmans E.C."/>
            <person name="Dutilh B.E."/>
            <person name="Sinninghe Damste J.S."/>
        </authorList>
    </citation>
    <scope>NUCLEOTIDE SEQUENCE [LARGE SCALE GENOMIC DNA]</scope>
    <source>
        <strain evidence="6">NIOZ-UU30</strain>
    </source>
</reference>
<evidence type="ECO:0000259" key="4">
    <source>
        <dbReference type="PROSITE" id="PS50006"/>
    </source>
</evidence>
<keyword evidence="6" id="KW-0808">Transferase</keyword>
<dbReference type="AlphaFoldDB" id="A0A8J6TGD5"/>
<dbReference type="PROSITE" id="PS00108">
    <property type="entry name" value="PROTEIN_KINASE_ST"/>
    <property type="match status" value="1"/>
</dbReference>
<dbReference type="CDD" id="cd14014">
    <property type="entry name" value="STKc_PknB_like"/>
    <property type="match status" value="1"/>
</dbReference>
<dbReference type="CDD" id="cd00060">
    <property type="entry name" value="FHA"/>
    <property type="match status" value="1"/>
</dbReference>
<feature type="domain" description="Protein kinase" evidence="5">
    <location>
        <begin position="236"/>
        <end position="494"/>
    </location>
</feature>
<dbReference type="InterPro" id="IPR000719">
    <property type="entry name" value="Prot_kinase_dom"/>
</dbReference>
<name>A0A8J6TGD5_9BACT</name>
<evidence type="ECO:0000313" key="7">
    <source>
        <dbReference type="Proteomes" id="UP000603434"/>
    </source>
</evidence>